<dbReference type="Proteomes" id="UP001197247">
    <property type="component" value="Unassembled WGS sequence"/>
</dbReference>
<sequence length="227" mass="24748">MSSTEIVLVHGAGGTPTTWSLVLPILEQRGHRVTAVTNPMTSLADDVATTTAWIDEHTTDDVLLVGHSYGGAVIGGAGLHPRVRGLVYVAAWGPDEGESIQDILARYPVAPVNKHMVRGPNGEWQSSRSPEYYEEIAWDLPAERRAVWSGEGRPSANAIFEQKSGPQAWKDKPRWYLVAAQDKTLRVDTQRDMAARMDAVTSDVDGSHFVPQVSPQRVADLIDEALG</sequence>
<dbReference type="RefSeq" id="WP_214158931.1">
    <property type="nucleotide sequence ID" value="NZ_JAHBAY010000012.1"/>
</dbReference>
<keyword evidence="2" id="KW-0378">Hydrolase</keyword>
<accession>A0ABS5TMV7</accession>
<dbReference type="InterPro" id="IPR029058">
    <property type="entry name" value="AB_hydrolase_fold"/>
</dbReference>
<gene>
    <name evidence="2" type="ORF">KIH74_26020</name>
</gene>
<organism evidence="2 3">
    <name type="scientific">Kineosporia corallincola</name>
    <dbReference type="NCBI Taxonomy" id="2835133"/>
    <lineage>
        <taxon>Bacteria</taxon>
        <taxon>Bacillati</taxon>
        <taxon>Actinomycetota</taxon>
        <taxon>Actinomycetes</taxon>
        <taxon>Kineosporiales</taxon>
        <taxon>Kineosporiaceae</taxon>
        <taxon>Kineosporia</taxon>
    </lineage>
</organism>
<dbReference type="PANTHER" id="PTHR37017">
    <property type="entry name" value="AB HYDROLASE-1 DOMAIN-CONTAINING PROTEIN-RELATED"/>
    <property type="match status" value="1"/>
</dbReference>
<dbReference type="InterPro" id="IPR052897">
    <property type="entry name" value="Sec-Metab_Biosynth_Hydrolase"/>
</dbReference>
<dbReference type="EMBL" id="JAHBAY010000012">
    <property type="protein sequence ID" value="MBT0772429.1"/>
    <property type="molecule type" value="Genomic_DNA"/>
</dbReference>
<name>A0ABS5TMV7_9ACTN</name>
<dbReference type="Gene3D" id="3.40.50.1820">
    <property type="entry name" value="alpha/beta hydrolase"/>
    <property type="match status" value="1"/>
</dbReference>
<comment type="caution">
    <text evidence="2">The sequence shown here is derived from an EMBL/GenBank/DDBJ whole genome shotgun (WGS) entry which is preliminary data.</text>
</comment>
<feature type="domain" description="AB hydrolase-1" evidence="1">
    <location>
        <begin position="6"/>
        <end position="220"/>
    </location>
</feature>
<dbReference type="InterPro" id="IPR000073">
    <property type="entry name" value="AB_hydrolase_1"/>
</dbReference>
<proteinExistence type="predicted"/>
<evidence type="ECO:0000313" key="3">
    <source>
        <dbReference type="Proteomes" id="UP001197247"/>
    </source>
</evidence>
<dbReference type="PANTHER" id="PTHR37017:SF11">
    <property type="entry name" value="ESTERASE_LIPASE_THIOESTERASE DOMAIN-CONTAINING PROTEIN"/>
    <property type="match status" value="1"/>
</dbReference>
<dbReference type="GO" id="GO:0016787">
    <property type="term" value="F:hydrolase activity"/>
    <property type="evidence" value="ECO:0007669"/>
    <property type="project" value="UniProtKB-KW"/>
</dbReference>
<evidence type="ECO:0000259" key="1">
    <source>
        <dbReference type="Pfam" id="PF12697"/>
    </source>
</evidence>
<keyword evidence="3" id="KW-1185">Reference proteome</keyword>
<dbReference type="Pfam" id="PF12697">
    <property type="entry name" value="Abhydrolase_6"/>
    <property type="match status" value="1"/>
</dbReference>
<reference evidence="2 3" key="1">
    <citation type="submission" date="2021-05" db="EMBL/GenBank/DDBJ databases">
        <title>Kineosporia and Streptomyces sp. nov. two new marine actinobacteria isolated from Coral.</title>
        <authorList>
            <person name="Buangrab K."/>
            <person name="Sutthacheep M."/>
            <person name="Yeemin T."/>
            <person name="Harunari E."/>
            <person name="Igarashi Y."/>
            <person name="Kanchanasin P."/>
            <person name="Tanasupawat S."/>
            <person name="Phongsopitanun W."/>
        </authorList>
    </citation>
    <scope>NUCLEOTIDE SEQUENCE [LARGE SCALE GENOMIC DNA]</scope>
    <source>
        <strain evidence="2 3">J2-2</strain>
    </source>
</reference>
<evidence type="ECO:0000313" key="2">
    <source>
        <dbReference type="EMBL" id="MBT0772429.1"/>
    </source>
</evidence>
<protein>
    <submittedName>
        <fullName evidence="2">Alpha/beta hydrolase</fullName>
    </submittedName>
</protein>
<dbReference type="SUPFAM" id="SSF53474">
    <property type="entry name" value="alpha/beta-Hydrolases"/>
    <property type="match status" value="1"/>
</dbReference>